<dbReference type="OrthoDB" id="9810913at2"/>
<dbReference type="InterPro" id="IPR015422">
    <property type="entry name" value="PyrdxlP-dep_Trfase_small"/>
</dbReference>
<accession>A0A221MED0</accession>
<dbReference type="PANTHER" id="PTHR30244:SF34">
    <property type="entry name" value="DTDP-4-AMINO-4,6-DIDEOXYGALACTOSE TRANSAMINASE"/>
    <property type="match status" value="1"/>
</dbReference>
<dbReference type="KEGG" id="vne:CFK40_13690"/>
<evidence type="ECO:0000256" key="2">
    <source>
        <dbReference type="ARBA" id="ARBA00022576"/>
    </source>
</evidence>
<evidence type="ECO:0000256" key="3">
    <source>
        <dbReference type="ARBA" id="ARBA00022679"/>
    </source>
</evidence>
<dbReference type="InterPro" id="IPR015424">
    <property type="entry name" value="PyrdxlP-dep_Trfase"/>
</dbReference>
<evidence type="ECO:0000313" key="9">
    <source>
        <dbReference type="EMBL" id="ASN05994.1"/>
    </source>
</evidence>
<dbReference type="Proteomes" id="UP000204391">
    <property type="component" value="Chromosome"/>
</dbReference>
<evidence type="ECO:0000256" key="7">
    <source>
        <dbReference type="PIRSR" id="PIRSR000390-2"/>
    </source>
</evidence>
<dbReference type="AlphaFoldDB" id="A0A221MED0"/>
<evidence type="ECO:0000256" key="1">
    <source>
        <dbReference type="ARBA" id="ARBA00001933"/>
    </source>
</evidence>
<dbReference type="InterPro" id="IPR000653">
    <property type="entry name" value="DegT/StrS_aminotransferase"/>
</dbReference>
<dbReference type="PIRSF" id="PIRSF000390">
    <property type="entry name" value="PLP_StrS"/>
    <property type="match status" value="1"/>
</dbReference>
<keyword evidence="2 9" id="KW-0032">Aminotransferase</keyword>
<dbReference type="SUPFAM" id="SSF53383">
    <property type="entry name" value="PLP-dependent transferases"/>
    <property type="match status" value="1"/>
</dbReference>
<evidence type="ECO:0000256" key="5">
    <source>
        <dbReference type="ARBA" id="ARBA00037999"/>
    </source>
</evidence>
<comment type="similarity">
    <text evidence="5 8">Belongs to the DegT/DnrJ/EryC1 family.</text>
</comment>
<dbReference type="InterPro" id="IPR015421">
    <property type="entry name" value="PyrdxlP-dep_Trfase_major"/>
</dbReference>
<feature type="active site" description="Proton acceptor" evidence="6">
    <location>
        <position position="191"/>
    </location>
</feature>
<organism evidence="9 10">
    <name type="scientific">Virgibacillus necropolis</name>
    <dbReference type="NCBI Taxonomy" id="163877"/>
    <lineage>
        <taxon>Bacteria</taxon>
        <taxon>Bacillati</taxon>
        <taxon>Bacillota</taxon>
        <taxon>Bacilli</taxon>
        <taxon>Bacillales</taxon>
        <taxon>Bacillaceae</taxon>
        <taxon>Virgibacillus</taxon>
    </lineage>
</organism>
<evidence type="ECO:0000256" key="8">
    <source>
        <dbReference type="RuleBase" id="RU004508"/>
    </source>
</evidence>
<evidence type="ECO:0000313" key="10">
    <source>
        <dbReference type="Proteomes" id="UP000204391"/>
    </source>
</evidence>
<evidence type="ECO:0000256" key="4">
    <source>
        <dbReference type="ARBA" id="ARBA00022898"/>
    </source>
</evidence>
<dbReference type="GO" id="GO:0008483">
    <property type="term" value="F:transaminase activity"/>
    <property type="evidence" value="ECO:0007669"/>
    <property type="project" value="UniProtKB-KW"/>
</dbReference>
<dbReference type="EMBL" id="CP022437">
    <property type="protein sequence ID" value="ASN05994.1"/>
    <property type="molecule type" value="Genomic_DNA"/>
</dbReference>
<dbReference type="Gene3D" id="3.90.1150.10">
    <property type="entry name" value="Aspartate Aminotransferase, domain 1"/>
    <property type="match status" value="1"/>
</dbReference>
<dbReference type="CDD" id="cd00616">
    <property type="entry name" value="AHBA_syn"/>
    <property type="match status" value="1"/>
</dbReference>
<keyword evidence="3 9" id="KW-0808">Transferase</keyword>
<proteinExistence type="inferred from homology"/>
<dbReference type="FunFam" id="3.40.640.10:FF:000090">
    <property type="entry name" value="Pyridoxal phosphate-dependent aminotransferase"/>
    <property type="match status" value="1"/>
</dbReference>
<keyword evidence="10" id="KW-1185">Reference proteome</keyword>
<protein>
    <submittedName>
        <fullName evidence="9">Pyridoxal phosphate-dependent aminotransferase</fullName>
    </submittedName>
</protein>
<dbReference type="GO" id="GO:0000271">
    <property type="term" value="P:polysaccharide biosynthetic process"/>
    <property type="evidence" value="ECO:0007669"/>
    <property type="project" value="TreeGrafter"/>
</dbReference>
<comment type="cofactor">
    <cofactor evidence="1">
        <name>pyridoxal 5'-phosphate</name>
        <dbReference type="ChEBI" id="CHEBI:597326"/>
    </cofactor>
</comment>
<keyword evidence="4 7" id="KW-0663">Pyridoxal phosphate</keyword>
<feature type="modified residue" description="N6-(pyridoxal phosphate)lysine" evidence="7">
    <location>
        <position position="191"/>
    </location>
</feature>
<reference evidence="9 10" key="1">
    <citation type="journal article" date="2003" name="Int. J. Syst. Evol. Microbiol.">
        <title>Virgibacillus carmonensis sp. nov., Virgibacillus necropolis sp. nov. and Virgibacillus picturae sp. nov., three novel species isolated from deteriorated mural paintings, transfer of the species of the genus salibacillus to Virgibacillus, as Virgibacillus marismortui comb. nov. and Virgibacillus salexigens comb. nov., and emended description of the genus Virgibacillus.</title>
        <authorList>
            <person name="Heyrman J."/>
            <person name="Logan N.A."/>
            <person name="Busse H.J."/>
            <person name="Balcaen A."/>
            <person name="Lebbe L."/>
            <person name="Rodriguez-Diaz M."/>
            <person name="Swings J."/>
            <person name="De Vos P."/>
        </authorList>
    </citation>
    <scope>NUCLEOTIDE SEQUENCE [LARGE SCALE GENOMIC DNA]</scope>
    <source>
        <strain evidence="9 10">LMG 19488</strain>
    </source>
</reference>
<dbReference type="RefSeq" id="WP_089532841.1">
    <property type="nucleotide sequence ID" value="NZ_CP022437.1"/>
</dbReference>
<dbReference type="Gene3D" id="3.40.640.10">
    <property type="entry name" value="Type I PLP-dependent aspartate aminotransferase-like (Major domain)"/>
    <property type="match status" value="1"/>
</dbReference>
<dbReference type="PANTHER" id="PTHR30244">
    <property type="entry name" value="TRANSAMINASE"/>
    <property type="match status" value="1"/>
</dbReference>
<dbReference type="Pfam" id="PF01041">
    <property type="entry name" value="DegT_DnrJ_EryC1"/>
    <property type="match status" value="1"/>
</dbReference>
<name>A0A221MED0_9BACI</name>
<evidence type="ECO:0000256" key="6">
    <source>
        <dbReference type="PIRSR" id="PIRSR000390-1"/>
    </source>
</evidence>
<dbReference type="GO" id="GO:0030170">
    <property type="term" value="F:pyridoxal phosphate binding"/>
    <property type="evidence" value="ECO:0007669"/>
    <property type="project" value="TreeGrafter"/>
</dbReference>
<sequence>MTNPRIHLSPPHMSGREQYYIMEAFKTNWIAPLGPNVDAFEKEIAEFVGADEAVALSSGTAAIHLALCLLGVTKEDTVFCSTLTFVASANPILYQGAKPVFIDSEPDTWNMSPFALRKALNEAALKGNLPKAIIIVNLYGQSSRMDELQLICNYYKVPIIEDAAESLGSTYKGKQSGTFGRFGIYSFNGNKIITTSGGGMLVSDDAEAMKRARFLATQARDKAPYYQHSVMGFNYRMSNLLAGVGRAQLKVLENRVEERRRIFERYYHALSSLNGVDFMPELTGTRSNRWLTTLTVKEEKLGVSVKQLVESLNAENIEARHVWKPLHMQPLFSNAAYYSHEADDHVAENLFHSGLCLPSGSNLTEEEQNRVIQCFKDTVNEGQNKKELYYLRKHEV</sequence>
<gene>
    <name evidence="9" type="ORF">CFK40_13690</name>
</gene>